<reference evidence="1 2" key="1">
    <citation type="submission" date="2023-08" db="EMBL/GenBank/DDBJ databases">
        <title>Implementing the SeqCode for naming new Mesorhizobium species isolated from Vachellia karroo root nodules.</title>
        <authorList>
            <person name="Van Lill M."/>
        </authorList>
    </citation>
    <scope>NUCLEOTIDE SEQUENCE [LARGE SCALE GENOMIC DNA]</scope>
    <source>
        <strain evidence="1 2">VK3E</strain>
    </source>
</reference>
<dbReference type="RefSeq" id="WP_320216823.1">
    <property type="nucleotide sequence ID" value="NZ_JAVIIS010000046.1"/>
</dbReference>
<gene>
    <name evidence="1" type="ORF">RFM51_24895</name>
</gene>
<evidence type="ECO:0000313" key="1">
    <source>
        <dbReference type="EMBL" id="MDX8442824.1"/>
    </source>
</evidence>
<name>A0ABU4X6Z4_9HYPH</name>
<dbReference type="Proteomes" id="UP001272097">
    <property type="component" value="Unassembled WGS sequence"/>
</dbReference>
<proteinExistence type="predicted"/>
<evidence type="ECO:0000313" key="2">
    <source>
        <dbReference type="Proteomes" id="UP001272097"/>
    </source>
</evidence>
<organism evidence="1 2">
    <name type="scientific">Mesorhizobium australafricanum</name>
    <dbReference type="NCBI Taxonomy" id="3072311"/>
    <lineage>
        <taxon>Bacteria</taxon>
        <taxon>Pseudomonadati</taxon>
        <taxon>Pseudomonadota</taxon>
        <taxon>Alphaproteobacteria</taxon>
        <taxon>Hyphomicrobiales</taxon>
        <taxon>Phyllobacteriaceae</taxon>
        <taxon>Mesorhizobium</taxon>
    </lineage>
</organism>
<protein>
    <submittedName>
        <fullName evidence="1">Uncharacterized protein</fullName>
    </submittedName>
</protein>
<accession>A0ABU4X6Z4</accession>
<keyword evidence="2" id="KW-1185">Reference proteome</keyword>
<dbReference type="EMBL" id="JAVIIS010000046">
    <property type="protein sequence ID" value="MDX8442824.1"/>
    <property type="molecule type" value="Genomic_DNA"/>
</dbReference>
<sequence>MDNLFLVIWRKPGRKARRPEEFWLDPPSPGFGRLAAAIAIIGVAACLLDHAATASKTDTVAFAPYNASTEGNLK</sequence>
<comment type="caution">
    <text evidence="1">The sequence shown here is derived from an EMBL/GenBank/DDBJ whole genome shotgun (WGS) entry which is preliminary data.</text>
</comment>